<protein>
    <submittedName>
        <fullName evidence="1">Uncharacterized protein</fullName>
    </submittedName>
</protein>
<dbReference type="EMBL" id="CABR01000031">
    <property type="protein sequence ID" value="CBI09440.1"/>
    <property type="molecule type" value="Genomic_DNA"/>
</dbReference>
<comment type="caution">
    <text evidence="1">The sequence shown here is derived from an EMBL/GenBank/DDBJ whole genome shotgun (WGS) entry which is preliminary data.</text>
</comment>
<dbReference type="AlphaFoldDB" id="E6QQB9"/>
<gene>
    <name evidence="1" type="ORF">CARN7_0168</name>
</gene>
<reference evidence="1" key="1">
    <citation type="submission" date="2009-10" db="EMBL/GenBank/DDBJ databases">
        <title>Diversity of trophic interactions inside an arsenic-rich microbial ecosystem.</title>
        <authorList>
            <person name="Bertin P.N."/>
            <person name="Heinrich-Salmeron A."/>
            <person name="Pelletier E."/>
            <person name="Goulhen-Chollet F."/>
            <person name="Arsene-Ploetze F."/>
            <person name="Gallien S."/>
            <person name="Calteau A."/>
            <person name="Vallenet D."/>
            <person name="Casiot C."/>
            <person name="Chane-Woon-Ming B."/>
            <person name="Giloteaux L."/>
            <person name="Barakat M."/>
            <person name="Bonnefoy V."/>
            <person name="Bruneel O."/>
            <person name="Chandler M."/>
            <person name="Cleiss J."/>
            <person name="Duran R."/>
            <person name="Elbaz-Poulichet F."/>
            <person name="Fonknechten N."/>
            <person name="Lauga B."/>
            <person name="Mornico D."/>
            <person name="Ortet P."/>
            <person name="Schaeffer C."/>
            <person name="Siguier P."/>
            <person name="Alexander Thil Smith A."/>
            <person name="Van Dorsselaer A."/>
            <person name="Weissenbach J."/>
            <person name="Medigue C."/>
            <person name="Le Paslier D."/>
        </authorList>
    </citation>
    <scope>NUCLEOTIDE SEQUENCE</scope>
</reference>
<evidence type="ECO:0000313" key="1">
    <source>
        <dbReference type="EMBL" id="CBI09440.1"/>
    </source>
</evidence>
<proteinExistence type="predicted"/>
<sequence length="115" mass="13128">MVIFTNASDWRYHARASAGVLSIFSLKENYIRKECAVAHVTASHNLVQNPPYRPKLNQIFAPNDCSSVISICQSKVFCLAHLNHLSQTEVQWWEIHPVIYDAVALLGERVRHDQI</sequence>
<organism evidence="1">
    <name type="scientific">mine drainage metagenome</name>
    <dbReference type="NCBI Taxonomy" id="410659"/>
    <lineage>
        <taxon>unclassified sequences</taxon>
        <taxon>metagenomes</taxon>
        <taxon>ecological metagenomes</taxon>
    </lineage>
</organism>
<accession>E6QQB9</accession>
<name>E6QQB9_9ZZZZ</name>